<evidence type="ECO:0000313" key="2">
    <source>
        <dbReference type="EMBL" id="KAF5956353.1"/>
    </source>
</evidence>
<organism evidence="2 3">
    <name type="scientific">Camellia sinensis</name>
    <name type="common">Tea plant</name>
    <name type="synonym">Thea sinensis</name>
    <dbReference type="NCBI Taxonomy" id="4442"/>
    <lineage>
        <taxon>Eukaryota</taxon>
        <taxon>Viridiplantae</taxon>
        <taxon>Streptophyta</taxon>
        <taxon>Embryophyta</taxon>
        <taxon>Tracheophyta</taxon>
        <taxon>Spermatophyta</taxon>
        <taxon>Magnoliopsida</taxon>
        <taxon>eudicotyledons</taxon>
        <taxon>Gunneridae</taxon>
        <taxon>Pentapetalae</taxon>
        <taxon>asterids</taxon>
        <taxon>Ericales</taxon>
        <taxon>Theaceae</taxon>
        <taxon>Camellia</taxon>
    </lineage>
</organism>
<name>A0A7J7HU32_CAMSI</name>
<evidence type="ECO:0000256" key="1">
    <source>
        <dbReference type="ARBA" id="ARBA00009995"/>
    </source>
</evidence>
<dbReference type="PANTHER" id="PTHR11926:SF774">
    <property type="entry name" value="UDP-GLYCOSYLTRANSFERASE 85A1-RELATED"/>
    <property type="match status" value="1"/>
</dbReference>
<gene>
    <name evidence="2" type="ORF">HYC85_003578</name>
</gene>
<dbReference type="AlphaFoldDB" id="A0A7J7HU32"/>
<reference evidence="3" key="1">
    <citation type="journal article" date="2020" name="Nat. Commun.">
        <title>Genome assembly of wild tea tree DASZ reveals pedigree and selection history of tea varieties.</title>
        <authorList>
            <person name="Zhang W."/>
            <person name="Zhang Y."/>
            <person name="Qiu H."/>
            <person name="Guo Y."/>
            <person name="Wan H."/>
            <person name="Zhang X."/>
            <person name="Scossa F."/>
            <person name="Alseekh S."/>
            <person name="Zhang Q."/>
            <person name="Wang P."/>
            <person name="Xu L."/>
            <person name="Schmidt M.H."/>
            <person name="Jia X."/>
            <person name="Li D."/>
            <person name="Zhu A."/>
            <person name="Guo F."/>
            <person name="Chen W."/>
            <person name="Ni D."/>
            <person name="Usadel B."/>
            <person name="Fernie A.R."/>
            <person name="Wen W."/>
        </authorList>
    </citation>
    <scope>NUCLEOTIDE SEQUENCE [LARGE SCALE GENOMIC DNA]</scope>
    <source>
        <strain evidence="3">cv. G240</strain>
    </source>
</reference>
<dbReference type="EMBL" id="JACBKZ010000002">
    <property type="protein sequence ID" value="KAF5956353.1"/>
    <property type="molecule type" value="Genomic_DNA"/>
</dbReference>
<comment type="caution">
    <text evidence="2">The sequence shown here is derived from an EMBL/GenBank/DDBJ whole genome shotgun (WGS) entry which is preliminary data.</text>
</comment>
<dbReference type="Gene3D" id="3.40.50.2000">
    <property type="entry name" value="Glycogen Phosphorylase B"/>
    <property type="match status" value="1"/>
</dbReference>
<proteinExistence type="inferred from homology"/>
<dbReference type="GO" id="GO:0080044">
    <property type="term" value="F:quercetin 7-O-glucosyltransferase activity"/>
    <property type="evidence" value="ECO:0007669"/>
    <property type="project" value="TreeGrafter"/>
</dbReference>
<comment type="similarity">
    <text evidence="1">Belongs to the UDP-glycosyltransferase family.</text>
</comment>
<reference evidence="2 3" key="2">
    <citation type="submission" date="2020-07" db="EMBL/GenBank/DDBJ databases">
        <title>Genome assembly of wild tea tree DASZ reveals pedigree and selection history of tea varieties.</title>
        <authorList>
            <person name="Zhang W."/>
        </authorList>
    </citation>
    <scope>NUCLEOTIDE SEQUENCE [LARGE SCALE GENOMIC DNA]</scope>
    <source>
        <strain evidence="3">cv. G240</strain>
        <tissue evidence="2">Leaf</tissue>
    </source>
</reference>
<dbReference type="GO" id="GO:0080043">
    <property type="term" value="F:quercetin 3-O-glucosyltransferase activity"/>
    <property type="evidence" value="ECO:0007669"/>
    <property type="project" value="TreeGrafter"/>
</dbReference>
<dbReference type="PANTHER" id="PTHR11926">
    <property type="entry name" value="GLUCOSYL/GLUCURONOSYL TRANSFERASES"/>
    <property type="match status" value="1"/>
</dbReference>
<keyword evidence="3" id="KW-1185">Reference proteome</keyword>
<accession>A0A7J7HU32</accession>
<dbReference type="SUPFAM" id="SSF53756">
    <property type="entry name" value="UDP-Glycosyltransferase/glycogen phosphorylase"/>
    <property type="match status" value="1"/>
</dbReference>
<protein>
    <submittedName>
        <fullName evidence="2">Uncharacterized protein</fullName>
    </submittedName>
</protein>
<evidence type="ECO:0000313" key="3">
    <source>
        <dbReference type="Proteomes" id="UP000593564"/>
    </source>
</evidence>
<sequence length="172" mass="19035">MPITNSSPDRHVAVLVFPFSSHPALILGLVRRLATAAPDVTFSFYSTAKSIQYLLSSSPIPENIKACHVSDGVPDGYVFAGKHQEDINLFLKVAEENFKRAMVVAEEETGRRISCLVADAFLWFSGDMAEEMQVPWVPLWTSAACSLSTHCHTDLIRETVEIHGMKIKITTN</sequence>
<dbReference type="Proteomes" id="UP000593564">
    <property type="component" value="Unassembled WGS sequence"/>
</dbReference>